<dbReference type="AlphaFoldDB" id="A0A8S1LAX5"/>
<gene>
    <name evidence="1" type="ORF">PSON_ATCC_30995.1.T0170018</name>
</gene>
<protein>
    <submittedName>
        <fullName evidence="1">Uncharacterized protein</fullName>
    </submittedName>
</protein>
<dbReference type="Proteomes" id="UP000692954">
    <property type="component" value="Unassembled WGS sequence"/>
</dbReference>
<name>A0A8S1LAX5_9CILI</name>
<evidence type="ECO:0000313" key="1">
    <source>
        <dbReference type="EMBL" id="CAD8062733.1"/>
    </source>
</evidence>
<comment type="caution">
    <text evidence="1">The sequence shown here is derived from an EMBL/GenBank/DDBJ whole genome shotgun (WGS) entry which is preliminary data.</text>
</comment>
<keyword evidence="2" id="KW-1185">Reference proteome</keyword>
<organism evidence="1 2">
    <name type="scientific">Paramecium sonneborni</name>
    <dbReference type="NCBI Taxonomy" id="65129"/>
    <lineage>
        <taxon>Eukaryota</taxon>
        <taxon>Sar</taxon>
        <taxon>Alveolata</taxon>
        <taxon>Ciliophora</taxon>
        <taxon>Intramacronucleata</taxon>
        <taxon>Oligohymenophorea</taxon>
        <taxon>Peniculida</taxon>
        <taxon>Parameciidae</taxon>
        <taxon>Paramecium</taxon>
    </lineage>
</organism>
<sequence length="146" mass="17584">MKNNQSENIDQESNLQNKSQLIKSLVKQIMQESSKIHKQKSNIKRSKWNQESLELFQKLYHNFLGDLNMIHSYFQQHTEFKFTKKQIKKQFSQQINYLFKSNYKSMDEEIYAKYCDTQQYIPSQDNYSEDQEKSVTSSIIFHSSIF</sequence>
<reference evidence="1" key="1">
    <citation type="submission" date="2021-01" db="EMBL/GenBank/DDBJ databases">
        <authorList>
            <consortium name="Genoscope - CEA"/>
            <person name="William W."/>
        </authorList>
    </citation>
    <scope>NUCLEOTIDE SEQUENCE</scope>
</reference>
<accession>A0A8S1LAX5</accession>
<dbReference type="OrthoDB" id="302845at2759"/>
<evidence type="ECO:0000313" key="2">
    <source>
        <dbReference type="Proteomes" id="UP000692954"/>
    </source>
</evidence>
<proteinExistence type="predicted"/>
<dbReference type="EMBL" id="CAJJDN010000017">
    <property type="protein sequence ID" value="CAD8062733.1"/>
    <property type="molecule type" value="Genomic_DNA"/>
</dbReference>